<dbReference type="Proteomes" id="UP001569154">
    <property type="component" value="Unassembled WGS sequence"/>
</dbReference>
<reference evidence="2 3" key="1">
    <citation type="submission" date="2024-06" db="EMBL/GenBank/DDBJ databases">
        <authorList>
            <person name="Steensen K."/>
            <person name="Seneca J."/>
            <person name="Bartlau N."/>
            <person name="Yu A.X."/>
            <person name="Polz M.F."/>
        </authorList>
    </citation>
    <scope>NUCLEOTIDE SEQUENCE [LARGE SCALE GENOMIC DNA]</scope>
    <source>
        <strain evidence="2 3">1F260</strain>
    </source>
</reference>
<feature type="compositionally biased region" description="Polar residues" evidence="1">
    <location>
        <begin position="1"/>
        <end position="15"/>
    </location>
</feature>
<proteinExistence type="predicted"/>
<gene>
    <name evidence="2" type="ORF">ACED35_16880</name>
</gene>
<evidence type="ECO:0008006" key="4">
    <source>
        <dbReference type="Google" id="ProtNLM"/>
    </source>
</evidence>
<organism evidence="2 3">
    <name type="scientific">Enterovibrio norvegicus</name>
    <dbReference type="NCBI Taxonomy" id="188144"/>
    <lineage>
        <taxon>Bacteria</taxon>
        <taxon>Pseudomonadati</taxon>
        <taxon>Pseudomonadota</taxon>
        <taxon>Gammaproteobacteria</taxon>
        <taxon>Vibrionales</taxon>
        <taxon>Vibrionaceae</taxon>
        <taxon>Enterovibrio</taxon>
    </lineage>
</organism>
<sequence>HNPTRSNDPQATSVSPLAHESSPKNDSSLEQRKRDRDLRIIARLREIHSLPEKVKKGKNEYKKLHYVCTYQGCFERR</sequence>
<evidence type="ECO:0000256" key="1">
    <source>
        <dbReference type="SAM" id="MobiDB-lite"/>
    </source>
</evidence>
<accession>A0ABV4L540</accession>
<comment type="caution">
    <text evidence="2">The sequence shown here is derived from an EMBL/GenBank/DDBJ whole genome shotgun (WGS) entry which is preliminary data.</text>
</comment>
<name>A0ABV4L540_9GAMM</name>
<dbReference type="EMBL" id="JBGONM010000044">
    <property type="protein sequence ID" value="MEZ8082793.1"/>
    <property type="molecule type" value="Genomic_DNA"/>
</dbReference>
<feature type="non-terminal residue" evidence="2">
    <location>
        <position position="1"/>
    </location>
</feature>
<protein>
    <recommendedName>
        <fullName evidence="4">Transposase</fullName>
    </recommendedName>
</protein>
<evidence type="ECO:0000313" key="3">
    <source>
        <dbReference type="Proteomes" id="UP001569154"/>
    </source>
</evidence>
<feature type="region of interest" description="Disordered" evidence="1">
    <location>
        <begin position="1"/>
        <end position="36"/>
    </location>
</feature>
<feature type="compositionally biased region" description="Basic and acidic residues" evidence="1">
    <location>
        <begin position="21"/>
        <end position="36"/>
    </location>
</feature>
<keyword evidence="3" id="KW-1185">Reference proteome</keyword>
<evidence type="ECO:0000313" key="2">
    <source>
        <dbReference type="EMBL" id="MEZ8082793.1"/>
    </source>
</evidence>